<keyword evidence="2" id="KW-0723">Serine/threonine-protein kinase</keyword>
<dbReference type="PANTHER" id="PTHR44899">
    <property type="entry name" value="CAMK FAMILY PROTEIN KINASE"/>
    <property type="match status" value="1"/>
</dbReference>
<keyword evidence="5" id="KW-0418">Kinase</keyword>
<reference evidence="13" key="1">
    <citation type="journal article" date="2021" name="Microbiol. Resour. Announc.">
        <title>LGAAP: Leishmaniinae Genome Assembly and Annotation Pipeline.</title>
        <authorList>
            <person name="Almutairi H."/>
            <person name="Urbaniak M.D."/>
            <person name="Bates M.D."/>
            <person name="Jariyapan N."/>
            <person name="Kwakye-Nuako G."/>
            <person name="Thomaz-Soccol V."/>
            <person name="Al-Salem W.S."/>
            <person name="Dillon R.J."/>
            <person name="Bates P.A."/>
            <person name="Gatherer D."/>
        </authorList>
    </citation>
    <scope>NUCLEOTIDE SEQUENCE [LARGE SCALE GENOMIC DNA]</scope>
</reference>
<evidence type="ECO:0000256" key="8">
    <source>
        <dbReference type="ARBA" id="ARBA00048679"/>
    </source>
</evidence>
<dbReference type="InterPro" id="IPR051131">
    <property type="entry name" value="NEK_Ser/Thr_kinase_NIMA"/>
</dbReference>
<dbReference type="AlphaFoldDB" id="A0A836HPV4"/>
<dbReference type="InterPro" id="IPR017441">
    <property type="entry name" value="Protein_kinase_ATP_BS"/>
</dbReference>
<keyword evidence="13" id="KW-1185">Reference proteome</keyword>
<evidence type="ECO:0000256" key="3">
    <source>
        <dbReference type="ARBA" id="ARBA00022679"/>
    </source>
</evidence>
<sequence length="527" mass="55050">MQEPFDWMRFGDDAPGARASSVKPSTISADEDVPIFLREEAGMGSVGASHATAASACADLGAKDGMPGFLAGYPAAGVSPGLGGGVSSAGSAVRGGALQQQQRSSSAALLGEPGSAGQEQATPSAALYAAHPSAAVLHFTGDSGRAWTALHRVRILGKGNYGCATLYSLKDTASSAVVPTDAVVVKDINMQTMASPTEGVSAVQNELKVLRAVQGHPNLVQYVDALVDTRPPGYPMSFIVMEYCAGGDLAAVMNGCHPGAGGVVSSPRSTTLPTTTAATAAGPDQLAEPYVASLFIQVAVALQSLHTEYGILHRDVKPHNIFLLEDGVTVRLGDFGISTQLDRVGDTAKEACGSPYYMAPELFEERAYGAAADVWSLGVVFYQLMARQLPFTATSEAELRSLVCRGRCTPLHELHNEATSRYSRQFKELVSSLLTVDPAARPTLRRVLRHKLVREYLKFVPASVLTAKKPQSPARASPTGAGPSSSSPTLSADGLYAGVFGSDVVEQAVAQAVHAGVHPIVYRVRSA</sequence>
<keyword evidence="4 9" id="KW-0547">Nucleotide-binding</keyword>
<dbReference type="Gene3D" id="1.10.510.10">
    <property type="entry name" value="Transferase(Phosphotransferase) domain 1"/>
    <property type="match status" value="1"/>
</dbReference>
<evidence type="ECO:0000256" key="6">
    <source>
        <dbReference type="ARBA" id="ARBA00022840"/>
    </source>
</evidence>
<dbReference type="PROSITE" id="PS50011">
    <property type="entry name" value="PROTEIN_KINASE_DOM"/>
    <property type="match status" value="1"/>
</dbReference>
<dbReference type="RefSeq" id="XP_067066223.1">
    <property type="nucleotide sequence ID" value="XM_067210025.1"/>
</dbReference>
<dbReference type="Pfam" id="PF00069">
    <property type="entry name" value="Pkinase"/>
    <property type="match status" value="1"/>
</dbReference>
<dbReference type="InterPro" id="IPR011009">
    <property type="entry name" value="Kinase-like_dom_sf"/>
</dbReference>
<evidence type="ECO:0000259" key="11">
    <source>
        <dbReference type="PROSITE" id="PS50011"/>
    </source>
</evidence>
<keyword evidence="3" id="KW-0808">Transferase</keyword>
<keyword evidence="6 9" id="KW-0067">ATP-binding</keyword>
<organism evidence="12 13">
    <name type="scientific">Leishmania orientalis</name>
    <dbReference type="NCBI Taxonomy" id="2249476"/>
    <lineage>
        <taxon>Eukaryota</taxon>
        <taxon>Discoba</taxon>
        <taxon>Euglenozoa</taxon>
        <taxon>Kinetoplastea</taxon>
        <taxon>Metakinetoplastina</taxon>
        <taxon>Trypanosomatida</taxon>
        <taxon>Trypanosomatidae</taxon>
        <taxon>Leishmaniinae</taxon>
        <taxon>Leishmania</taxon>
    </lineage>
</organism>
<evidence type="ECO:0000256" key="7">
    <source>
        <dbReference type="ARBA" id="ARBA00047899"/>
    </source>
</evidence>
<dbReference type="GeneID" id="92363959"/>
<comment type="caution">
    <text evidence="12">The sequence shown here is derived from an EMBL/GenBank/DDBJ whole genome shotgun (WGS) entry which is preliminary data.</text>
</comment>
<dbReference type="InterPro" id="IPR008271">
    <property type="entry name" value="Ser/Thr_kinase_AS"/>
</dbReference>
<dbReference type="GO" id="GO:0005524">
    <property type="term" value="F:ATP binding"/>
    <property type="evidence" value="ECO:0007669"/>
    <property type="project" value="UniProtKB-UniRule"/>
</dbReference>
<feature type="region of interest" description="Disordered" evidence="10">
    <location>
        <begin position="103"/>
        <end position="122"/>
    </location>
</feature>
<dbReference type="InterPro" id="IPR000719">
    <property type="entry name" value="Prot_kinase_dom"/>
</dbReference>
<dbReference type="EMBL" id="JAFHLR010000002">
    <property type="protein sequence ID" value="KAG5488175.1"/>
    <property type="molecule type" value="Genomic_DNA"/>
</dbReference>
<evidence type="ECO:0000256" key="9">
    <source>
        <dbReference type="PROSITE-ProRule" id="PRU10141"/>
    </source>
</evidence>
<proteinExistence type="predicted"/>
<evidence type="ECO:0000256" key="4">
    <source>
        <dbReference type="ARBA" id="ARBA00022741"/>
    </source>
</evidence>
<evidence type="ECO:0000256" key="2">
    <source>
        <dbReference type="ARBA" id="ARBA00022527"/>
    </source>
</evidence>
<dbReference type="SUPFAM" id="SSF56112">
    <property type="entry name" value="Protein kinase-like (PK-like)"/>
    <property type="match status" value="1"/>
</dbReference>
<name>A0A836HPV4_9TRYP</name>
<feature type="domain" description="Protein kinase" evidence="11">
    <location>
        <begin position="150"/>
        <end position="453"/>
    </location>
</feature>
<accession>A0A836HPV4</accession>
<protein>
    <recommendedName>
        <fullName evidence="1">non-specific serine/threonine protein kinase</fullName>
        <ecNumber evidence="1">2.7.11.1</ecNumber>
    </recommendedName>
</protein>
<feature type="binding site" evidence="9">
    <location>
        <position position="186"/>
    </location>
    <ligand>
        <name>ATP</name>
        <dbReference type="ChEBI" id="CHEBI:30616"/>
    </ligand>
</feature>
<dbReference type="PROSITE" id="PS00108">
    <property type="entry name" value="PROTEIN_KINASE_ST"/>
    <property type="match status" value="1"/>
</dbReference>
<evidence type="ECO:0000256" key="10">
    <source>
        <dbReference type="SAM" id="MobiDB-lite"/>
    </source>
</evidence>
<dbReference type="PANTHER" id="PTHR44899:SF3">
    <property type="entry name" value="SERINE_THREONINE-PROTEIN KINASE NEK1"/>
    <property type="match status" value="1"/>
</dbReference>
<evidence type="ECO:0000313" key="13">
    <source>
        <dbReference type="Proteomes" id="UP000674143"/>
    </source>
</evidence>
<dbReference type="PROSITE" id="PS00107">
    <property type="entry name" value="PROTEIN_KINASE_ATP"/>
    <property type="match status" value="1"/>
</dbReference>
<dbReference type="SMR" id="A0A836HPV4"/>
<evidence type="ECO:0000313" key="12">
    <source>
        <dbReference type="EMBL" id="KAG5488175.1"/>
    </source>
</evidence>
<evidence type="ECO:0000256" key="1">
    <source>
        <dbReference type="ARBA" id="ARBA00012513"/>
    </source>
</evidence>
<dbReference type="SMART" id="SM00220">
    <property type="entry name" value="S_TKc"/>
    <property type="match status" value="1"/>
</dbReference>
<dbReference type="EC" id="2.7.11.1" evidence="1"/>
<reference evidence="13" key="2">
    <citation type="journal article" date="2021" name="Sci. Data">
        <title>Chromosome-scale genome sequencing, assembly and annotation of six genomes from subfamily Leishmaniinae.</title>
        <authorList>
            <person name="Almutairi H."/>
            <person name="Urbaniak M.D."/>
            <person name="Bates M.D."/>
            <person name="Jariyapan N."/>
            <person name="Kwakye-Nuako G."/>
            <person name="Thomaz Soccol V."/>
            <person name="Al-Salem W.S."/>
            <person name="Dillon R.J."/>
            <person name="Bates P.A."/>
            <person name="Gatherer D."/>
        </authorList>
    </citation>
    <scope>NUCLEOTIDE SEQUENCE [LARGE SCALE GENOMIC DNA]</scope>
</reference>
<comment type="catalytic activity">
    <reaction evidence="7">
        <text>L-threonyl-[protein] + ATP = O-phospho-L-threonyl-[protein] + ADP + H(+)</text>
        <dbReference type="Rhea" id="RHEA:46608"/>
        <dbReference type="Rhea" id="RHEA-COMP:11060"/>
        <dbReference type="Rhea" id="RHEA-COMP:11605"/>
        <dbReference type="ChEBI" id="CHEBI:15378"/>
        <dbReference type="ChEBI" id="CHEBI:30013"/>
        <dbReference type="ChEBI" id="CHEBI:30616"/>
        <dbReference type="ChEBI" id="CHEBI:61977"/>
        <dbReference type="ChEBI" id="CHEBI:456216"/>
        <dbReference type="EC" id="2.7.11.1"/>
    </reaction>
</comment>
<dbReference type="KEGG" id="loi:92363959"/>
<evidence type="ECO:0000256" key="5">
    <source>
        <dbReference type="ARBA" id="ARBA00022777"/>
    </source>
</evidence>
<gene>
    <name evidence="12" type="ORF">LSCM4_08154</name>
</gene>
<feature type="region of interest" description="Disordered" evidence="10">
    <location>
        <begin position="1"/>
        <end position="26"/>
    </location>
</feature>
<comment type="catalytic activity">
    <reaction evidence="8">
        <text>L-seryl-[protein] + ATP = O-phospho-L-seryl-[protein] + ADP + H(+)</text>
        <dbReference type="Rhea" id="RHEA:17989"/>
        <dbReference type="Rhea" id="RHEA-COMP:9863"/>
        <dbReference type="Rhea" id="RHEA-COMP:11604"/>
        <dbReference type="ChEBI" id="CHEBI:15378"/>
        <dbReference type="ChEBI" id="CHEBI:29999"/>
        <dbReference type="ChEBI" id="CHEBI:30616"/>
        <dbReference type="ChEBI" id="CHEBI:83421"/>
        <dbReference type="ChEBI" id="CHEBI:456216"/>
        <dbReference type="EC" id="2.7.11.1"/>
    </reaction>
</comment>
<dbReference type="GO" id="GO:0004674">
    <property type="term" value="F:protein serine/threonine kinase activity"/>
    <property type="evidence" value="ECO:0007669"/>
    <property type="project" value="UniProtKB-KW"/>
</dbReference>
<dbReference type="Proteomes" id="UP000674143">
    <property type="component" value="Unassembled WGS sequence"/>
</dbReference>